<feature type="transmembrane region" description="Helical" evidence="2">
    <location>
        <begin position="157"/>
        <end position="179"/>
    </location>
</feature>
<evidence type="ECO:0000256" key="1">
    <source>
        <dbReference type="SAM" id="MobiDB-lite"/>
    </source>
</evidence>
<keyword evidence="2" id="KW-0472">Membrane</keyword>
<reference evidence="3" key="1">
    <citation type="submission" date="2020-05" db="EMBL/GenBank/DDBJ databases">
        <authorList>
            <person name="Chiriac C."/>
            <person name="Salcher M."/>
            <person name="Ghai R."/>
            <person name="Kavagutti S V."/>
        </authorList>
    </citation>
    <scope>NUCLEOTIDE SEQUENCE</scope>
</reference>
<feature type="transmembrane region" description="Helical" evidence="2">
    <location>
        <begin position="16"/>
        <end position="35"/>
    </location>
</feature>
<organism evidence="3">
    <name type="scientific">freshwater metagenome</name>
    <dbReference type="NCBI Taxonomy" id="449393"/>
    <lineage>
        <taxon>unclassified sequences</taxon>
        <taxon>metagenomes</taxon>
        <taxon>ecological metagenomes</taxon>
    </lineage>
</organism>
<evidence type="ECO:0000313" key="3">
    <source>
        <dbReference type="EMBL" id="CAB4825814.1"/>
    </source>
</evidence>
<dbReference type="EMBL" id="CAFBPM010000004">
    <property type="protein sequence ID" value="CAB5014960.1"/>
    <property type="molecule type" value="Genomic_DNA"/>
</dbReference>
<name>A0A6J6ZZD7_9ZZZZ</name>
<proteinExistence type="predicted"/>
<gene>
    <name evidence="3" type="ORF">UFOPK3164_00747</name>
    <name evidence="4" type="ORF">UFOPK3427_01245</name>
    <name evidence="5" type="ORF">UFOPK4112_00533</name>
</gene>
<feature type="transmembrane region" description="Helical" evidence="2">
    <location>
        <begin position="107"/>
        <end position="124"/>
    </location>
</feature>
<keyword evidence="2" id="KW-1133">Transmembrane helix</keyword>
<dbReference type="EMBL" id="CAFBLT010000001">
    <property type="protein sequence ID" value="CAB4877834.1"/>
    <property type="molecule type" value="Genomic_DNA"/>
</dbReference>
<feature type="transmembrane region" description="Helical" evidence="2">
    <location>
        <begin position="42"/>
        <end position="58"/>
    </location>
</feature>
<dbReference type="PANTHER" id="PTHR33269">
    <property type="entry name" value="NADH-UBIQUINONE OXIDOREDUCTASE CHAIN 6"/>
    <property type="match status" value="1"/>
</dbReference>
<dbReference type="InterPro" id="IPR042106">
    <property type="entry name" value="Nuo/plastoQ_OxRdtase_6_NuoJ"/>
</dbReference>
<feature type="region of interest" description="Disordered" evidence="1">
    <location>
        <begin position="187"/>
        <end position="206"/>
    </location>
</feature>
<dbReference type="Gene3D" id="1.20.120.1200">
    <property type="entry name" value="NADH-ubiquinone/plastoquinone oxidoreductase chain 6, subunit NuoJ"/>
    <property type="match status" value="1"/>
</dbReference>
<evidence type="ECO:0000313" key="5">
    <source>
        <dbReference type="EMBL" id="CAB5014960.1"/>
    </source>
</evidence>
<keyword evidence="2" id="KW-0812">Transmembrane</keyword>
<accession>A0A6J6ZZD7</accession>
<feature type="transmembrane region" description="Helical" evidence="2">
    <location>
        <begin position="64"/>
        <end position="87"/>
    </location>
</feature>
<evidence type="ECO:0000256" key="2">
    <source>
        <dbReference type="SAM" id="Phobius"/>
    </source>
</evidence>
<dbReference type="AlphaFoldDB" id="A0A6J6ZZD7"/>
<dbReference type="GO" id="GO:0008137">
    <property type="term" value="F:NADH dehydrogenase (ubiquinone) activity"/>
    <property type="evidence" value="ECO:0007669"/>
    <property type="project" value="InterPro"/>
</dbReference>
<dbReference type="PANTHER" id="PTHR33269:SF19">
    <property type="entry name" value="NADH-QUINONE OXIDOREDUCTASE SUBUNIT J"/>
    <property type="match status" value="1"/>
</dbReference>
<dbReference type="Pfam" id="PF00499">
    <property type="entry name" value="Oxidored_q3"/>
    <property type="match status" value="1"/>
</dbReference>
<evidence type="ECO:0000313" key="4">
    <source>
        <dbReference type="EMBL" id="CAB4877834.1"/>
    </source>
</evidence>
<dbReference type="InterPro" id="IPR001457">
    <property type="entry name" value="NADH_UbQ/plastoQ_OxRdtase_su6"/>
</dbReference>
<dbReference type="EMBL" id="CAFABE010000027">
    <property type="protein sequence ID" value="CAB4825814.1"/>
    <property type="molecule type" value="Genomic_DNA"/>
</dbReference>
<sequence length="206" mass="21623">MNTMMVLATTKTIPDLLVFFVGAAMILVGAVGVIISRNPVHSALCLVLTLFGVAVLFIEQQADFLAVVQVIVYAGAIVVLFLFVIMFLGVDRTEELGEDRLRGQRPFAVALVLLIVASIVALGSEAKWSGGASSVVGPNQGPYQNVADLGKAIFTDYLFAFELTAGLVVIAVVGAVVLARRSADSNSDDADAQLLSAQGQPEGVDQ</sequence>
<protein>
    <submittedName>
        <fullName evidence="3">Unannotated protein</fullName>
    </submittedName>
</protein>